<keyword evidence="2" id="KW-1185">Reference proteome</keyword>
<comment type="caution">
    <text evidence="1">The sequence shown here is derived from an EMBL/GenBank/DDBJ whole genome shotgun (WGS) entry which is preliminary data.</text>
</comment>
<sequence>MLAIYNLHLGEVKQLFKIINHHLSNEHHIFIELLNDSHSSACLVHPKRLNGLNLMLHTIKASDSIDLFCALHYKYRDKPFFFLHITSPLHSKNLAKAPKKILLDAVKHILEFNSQEVSTPKLITEYGHDLTKSSCLTEDFINQIFTCYVKWKIKNDVIPVTHMIAIGPFGTSGIGGLTCLIKWWPILNFRKDCFIKQFKGDSQKPWDRCKSDGSTFDLLDMAYVDIVNCLTEVTYIKHQ</sequence>
<dbReference type="EMBL" id="QTSX02000034">
    <property type="protein sequence ID" value="KAJ9089662.1"/>
    <property type="molecule type" value="Genomic_DNA"/>
</dbReference>
<dbReference type="Proteomes" id="UP001165960">
    <property type="component" value="Unassembled WGS sequence"/>
</dbReference>
<accession>A0ACC2URW7</accession>
<gene>
    <name evidence="1" type="primary">FAS1_4</name>
    <name evidence="1" type="ORF">DSO57_1010364</name>
</gene>
<dbReference type="EC" id="2.3.1.86" evidence="1"/>
<name>A0ACC2URW7_9FUNG</name>
<keyword evidence="1" id="KW-0012">Acyltransferase</keyword>
<evidence type="ECO:0000313" key="2">
    <source>
        <dbReference type="Proteomes" id="UP001165960"/>
    </source>
</evidence>
<evidence type="ECO:0000313" key="1">
    <source>
        <dbReference type="EMBL" id="KAJ9089662.1"/>
    </source>
</evidence>
<protein>
    <submittedName>
        <fullName evidence="1">Beta subunit of fatty acid synthetase</fullName>
        <ecNumber evidence="1">2.3.1.86</ecNumber>
    </submittedName>
</protein>
<reference evidence="1" key="1">
    <citation type="submission" date="2022-04" db="EMBL/GenBank/DDBJ databases">
        <title>Genome of the entomopathogenic fungus Entomophthora muscae.</title>
        <authorList>
            <person name="Elya C."/>
            <person name="Lovett B.R."/>
            <person name="Lee E."/>
            <person name="Macias A.M."/>
            <person name="Hajek A.E."/>
            <person name="De Bivort B.L."/>
            <person name="Kasson M.T."/>
            <person name="De Fine Licht H.H."/>
            <person name="Stajich J.E."/>
        </authorList>
    </citation>
    <scope>NUCLEOTIDE SEQUENCE</scope>
    <source>
        <strain evidence="1">Berkeley</strain>
    </source>
</reference>
<proteinExistence type="predicted"/>
<organism evidence="1 2">
    <name type="scientific">Entomophthora muscae</name>
    <dbReference type="NCBI Taxonomy" id="34485"/>
    <lineage>
        <taxon>Eukaryota</taxon>
        <taxon>Fungi</taxon>
        <taxon>Fungi incertae sedis</taxon>
        <taxon>Zoopagomycota</taxon>
        <taxon>Entomophthoromycotina</taxon>
        <taxon>Entomophthoromycetes</taxon>
        <taxon>Entomophthorales</taxon>
        <taxon>Entomophthoraceae</taxon>
        <taxon>Entomophthora</taxon>
    </lineage>
</organism>
<keyword evidence="1" id="KW-0808">Transferase</keyword>